<name>A0A5P9VHV8_9BETA</name>
<sequence length="40" mass="4330">MATPYGTVVCSYIGSHLDRPSSINCFKSEAAKNSSCVEFE</sequence>
<protein>
    <submittedName>
        <fullName evidence="1">Uncharacterized protein</fullName>
    </submittedName>
</protein>
<evidence type="ECO:0000313" key="1">
    <source>
        <dbReference type="EMBL" id="QFX63825.1"/>
    </source>
</evidence>
<proteinExistence type="predicted"/>
<organism evidence="1">
    <name type="scientific">Human betaherpesvirus 6</name>
    <dbReference type="NCBI Taxonomy" id="10368"/>
    <lineage>
        <taxon>Viruses</taxon>
        <taxon>Duplodnaviria</taxon>
        <taxon>Heunggongvirae</taxon>
        <taxon>Peploviricota</taxon>
        <taxon>Herviviricetes</taxon>
        <taxon>Herpesvirales</taxon>
        <taxon>Orthoherpesviridae</taxon>
        <taxon>Betaherpesvirinae</taxon>
        <taxon>Roseolovirus</taxon>
    </lineage>
</organism>
<dbReference type="EMBL" id="KY315558">
    <property type="protein sequence ID" value="QFX63825.1"/>
    <property type="molecule type" value="Genomic_DNA"/>
</dbReference>
<accession>A0A5P9VHV8</accession>
<reference evidence="1" key="1">
    <citation type="journal article" date="2018" name="BMC Genomics">
        <title>Comparative genomic, transcriptomic, and proteomic reannotation of human herpesvirus 6.</title>
        <authorList>
            <person name="Greninger A.L."/>
            <person name="Knudsen G.M."/>
            <person name="Roychoudhury P."/>
            <person name="Hanson D.J."/>
            <person name="Sedlak R.H."/>
            <person name="Xie H."/>
            <person name="Guan J."/>
            <person name="Nguyen T."/>
            <person name="Peddu V."/>
            <person name="Boeckh M."/>
            <person name="Huang M.L."/>
            <person name="Cook L."/>
            <person name="Depledge D.P."/>
            <person name="Zerr D.M."/>
            <person name="Koelle D.M."/>
            <person name="Gantt S."/>
            <person name="Yoshikawa T."/>
            <person name="Caserta M."/>
            <person name="Hill J.A."/>
            <person name="Jerome K.R."/>
        </authorList>
    </citation>
    <scope>NUCLEOTIDE SEQUENCE</scope>
    <source>
        <strain evidence="1">JHPT-G1</strain>
    </source>
</reference>